<dbReference type="OrthoDB" id="2243168at2"/>
<protein>
    <recommendedName>
        <fullName evidence="1">IrrE N-terminal-like domain-containing protein</fullName>
    </recommendedName>
</protein>
<organism evidence="2 3">
    <name type="scientific">Streptococcus constellatus</name>
    <dbReference type="NCBI Taxonomy" id="76860"/>
    <lineage>
        <taxon>Bacteria</taxon>
        <taxon>Bacillati</taxon>
        <taxon>Bacillota</taxon>
        <taxon>Bacilli</taxon>
        <taxon>Lactobacillales</taxon>
        <taxon>Streptococcaceae</taxon>
        <taxon>Streptococcus</taxon>
        <taxon>Streptococcus anginosus group</taxon>
    </lineage>
</organism>
<evidence type="ECO:0000313" key="2">
    <source>
        <dbReference type="EMBL" id="KIC77902.1"/>
    </source>
</evidence>
<sequence length="131" mass="15744">MTEKELFQEFGIRISVFDNEIHNADSDEAFYISSLKTMFISSKIPPEDRIKITFHELGHKDHLTHLYSIFREKYEAQANRNMIHYLMKAELDECEDKEYFNYLDFMKKYKLKTIADETMIKEEFNNLANII</sequence>
<dbReference type="Proteomes" id="UP000031339">
    <property type="component" value="Unassembled WGS sequence"/>
</dbReference>
<dbReference type="Pfam" id="PF06114">
    <property type="entry name" value="Peptidase_M78"/>
    <property type="match status" value="1"/>
</dbReference>
<accession>A0A0C1KG73</accession>
<dbReference type="InterPro" id="IPR010359">
    <property type="entry name" value="IrrE_HExxH"/>
</dbReference>
<evidence type="ECO:0000259" key="1">
    <source>
        <dbReference type="Pfam" id="PF06114"/>
    </source>
</evidence>
<evidence type="ECO:0000313" key="3">
    <source>
        <dbReference type="Proteomes" id="UP000031339"/>
    </source>
</evidence>
<reference evidence="2 3" key="1">
    <citation type="submission" date="2014-12" db="EMBL/GenBank/DDBJ databases">
        <title>Partial genome sequence of Streptococcus constellatus KCOM 1650 (= ChDC B144).</title>
        <authorList>
            <person name="Kook J.-K."/>
            <person name="Park S.-N."/>
            <person name="Lim Y.K."/>
            <person name="Jo E."/>
        </authorList>
    </citation>
    <scope>NUCLEOTIDE SEQUENCE [LARGE SCALE GENOMIC DNA]</scope>
    <source>
        <strain evidence="2 3">KCOM 1650</strain>
    </source>
</reference>
<comment type="caution">
    <text evidence="2">The sequence shown here is derived from an EMBL/GenBank/DDBJ whole genome shotgun (WGS) entry which is preliminary data.</text>
</comment>
<name>A0A0C1KG73_STRCV</name>
<dbReference type="RefSeq" id="WP_039677525.1">
    <property type="nucleotide sequence ID" value="NZ_JWIY01000002.1"/>
</dbReference>
<proteinExistence type="predicted"/>
<feature type="domain" description="IrrE N-terminal-like" evidence="1">
    <location>
        <begin position="14"/>
        <end position="115"/>
    </location>
</feature>
<dbReference type="AlphaFoldDB" id="A0A0C1KG73"/>
<gene>
    <name evidence="2" type="ORF">RN79_06830</name>
</gene>
<dbReference type="EMBL" id="JWIY01000002">
    <property type="protein sequence ID" value="KIC77902.1"/>
    <property type="molecule type" value="Genomic_DNA"/>
</dbReference>